<organism evidence="1 2">
    <name type="scientific">Melipona quadrifasciata</name>
    <dbReference type="NCBI Taxonomy" id="166423"/>
    <lineage>
        <taxon>Eukaryota</taxon>
        <taxon>Metazoa</taxon>
        <taxon>Ecdysozoa</taxon>
        <taxon>Arthropoda</taxon>
        <taxon>Hexapoda</taxon>
        <taxon>Insecta</taxon>
        <taxon>Pterygota</taxon>
        <taxon>Neoptera</taxon>
        <taxon>Endopterygota</taxon>
        <taxon>Hymenoptera</taxon>
        <taxon>Apocrita</taxon>
        <taxon>Aculeata</taxon>
        <taxon>Apoidea</taxon>
        <taxon>Anthophila</taxon>
        <taxon>Apidae</taxon>
        <taxon>Melipona</taxon>
    </lineage>
</organism>
<accession>A0A0N0BHZ9</accession>
<evidence type="ECO:0000313" key="1">
    <source>
        <dbReference type="EMBL" id="KOX76848.1"/>
    </source>
</evidence>
<proteinExistence type="predicted"/>
<dbReference type="EMBL" id="KQ435740">
    <property type="protein sequence ID" value="KOX76848.1"/>
    <property type="molecule type" value="Genomic_DNA"/>
</dbReference>
<name>A0A0N0BHZ9_9HYME</name>
<dbReference type="Proteomes" id="UP000053105">
    <property type="component" value="Unassembled WGS sequence"/>
</dbReference>
<dbReference type="AlphaFoldDB" id="A0A0N0BHZ9"/>
<keyword evidence="2" id="KW-1185">Reference proteome</keyword>
<gene>
    <name evidence="1" type="ORF">WN51_11175</name>
</gene>
<reference evidence="1 2" key="1">
    <citation type="submission" date="2015-07" db="EMBL/GenBank/DDBJ databases">
        <title>The genome of Melipona quadrifasciata.</title>
        <authorList>
            <person name="Pan H."/>
            <person name="Kapheim K."/>
        </authorList>
    </citation>
    <scope>NUCLEOTIDE SEQUENCE [LARGE SCALE GENOMIC DNA]</scope>
    <source>
        <strain evidence="1">0111107301</strain>
        <tissue evidence="1">Whole body</tissue>
    </source>
</reference>
<protein>
    <submittedName>
        <fullName evidence="1">Uncharacterized protein</fullName>
    </submittedName>
</protein>
<evidence type="ECO:0000313" key="2">
    <source>
        <dbReference type="Proteomes" id="UP000053105"/>
    </source>
</evidence>
<sequence length="127" mass="15100">MSLPKQTDNKFRRRLLKQSVQTCIDHKHNYTKIISEFQNVIQPFRTDTYVYSVTIAIEVTQKRRKYAHDKTGDKKCGNRFTFETSSSLLQEMAKVMHEMKWTCISEMDLWLGLYITHIICYDIQSLI</sequence>